<gene>
    <name evidence="7" type="ORF">GUITHDRAFT_166103</name>
</gene>
<keyword evidence="9" id="KW-1185">Reference proteome</keyword>
<keyword evidence="2 5" id="KW-0812">Transmembrane</keyword>
<feature type="transmembrane region" description="Helical" evidence="5">
    <location>
        <begin position="268"/>
        <end position="286"/>
    </location>
</feature>
<feature type="transmembrane region" description="Helical" evidence="5">
    <location>
        <begin position="395"/>
        <end position="415"/>
    </location>
</feature>
<dbReference type="GeneID" id="17291740"/>
<feature type="domain" description="Ammonium transporter AmtB-like" evidence="6">
    <location>
        <begin position="273"/>
        <end position="569"/>
    </location>
</feature>
<keyword evidence="4 5" id="KW-0472">Membrane</keyword>
<sequence>MLTKYEEAENEYDLPAPMFPDIKSAKVHKEKNAKPPGLKRLDTLVILTAEVLIMIVYGLFVRQDPIPKPPYPSPGPGDNPGLIDYVEPFKRYPPGYDNYSGSPRSSQFKLQEYYSSFIQISFFVFLAMPWSFSFLRKFSYASATFALFTACVSIQFGTVMMQFVDRVHCVFLKSLLTSPQFPISDAILARLGLKDYQYKCQIQIPPVEVQDDFGMRQLRQGCYCRMWDEMSANKTLITYMPLVAAQTLLVTGHHNFDTFSFAFSFQNIIDGMYATLPTLISFGVLVGKMAPAQNVVLAFMNVLFYAFNYWVCIYLIGAFDGTGGAVTTHVFGAFFGAACAAVATPEGAESDPDSQGRYQSEILSLFGSLMMWAYYPSYNSFYAPSTTQQTVAVNTYLALLGSSIAGLSASAIFNGNLKLTVFDAQRSCIAGGVAMGSVANLLATPWQATLIGACGGVVCSFSGHFIRLFCVERLGIHDTVGVMSMHGFPGLVGWLAGVFMLLPLNDDILKGDLQNNYLTYEVPWSAVLQHRNGNGDAAFYQAVIAPMTISIALVTGMIAGTIANKVTTIEKRYMYKDNTFFQVPEDFQTQEEHIADIHMQEEEDEGDEAFL</sequence>
<dbReference type="PANTHER" id="PTHR11730">
    <property type="entry name" value="AMMONIUM TRANSPORTER"/>
    <property type="match status" value="1"/>
</dbReference>
<comment type="subcellular location">
    <subcellularLocation>
        <location evidence="1">Membrane</location>
        <topology evidence="1">Multi-pass membrane protein</topology>
    </subcellularLocation>
</comment>
<dbReference type="OrthoDB" id="534912at2759"/>
<dbReference type="GO" id="GO:0005886">
    <property type="term" value="C:plasma membrane"/>
    <property type="evidence" value="ECO:0007669"/>
    <property type="project" value="TreeGrafter"/>
</dbReference>
<evidence type="ECO:0000256" key="3">
    <source>
        <dbReference type="ARBA" id="ARBA00022989"/>
    </source>
</evidence>
<dbReference type="EMBL" id="JH993099">
    <property type="protein sequence ID" value="EKX34990.1"/>
    <property type="molecule type" value="Genomic_DNA"/>
</dbReference>
<evidence type="ECO:0000313" key="7">
    <source>
        <dbReference type="EMBL" id="EKX34990.1"/>
    </source>
</evidence>
<accession>L1IGN4</accession>
<name>L1IGN4_GUITC</name>
<dbReference type="PaxDb" id="55529-EKX34990"/>
<feature type="transmembrane region" description="Helical" evidence="5">
    <location>
        <begin position="113"/>
        <end position="132"/>
    </location>
</feature>
<feature type="transmembrane region" description="Helical" evidence="5">
    <location>
        <begin position="44"/>
        <end position="61"/>
    </location>
</feature>
<dbReference type="InterPro" id="IPR024041">
    <property type="entry name" value="NH4_transpt_AmtB-like_dom"/>
</dbReference>
<feature type="transmembrane region" description="Helical" evidence="5">
    <location>
        <begin position="356"/>
        <end position="375"/>
    </location>
</feature>
<evidence type="ECO:0000256" key="1">
    <source>
        <dbReference type="ARBA" id="ARBA00004141"/>
    </source>
</evidence>
<dbReference type="OMA" id="LARINIF"/>
<feature type="transmembrane region" description="Helical" evidence="5">
    <location>
        <begin position="482"/>
        <end position="502"/>
    </location>
</feature>
<dbReference type="RefSeq" id="XP_005821970.1">
    <property type="nucleotide sequence ID" value="XM_005821913.1"/>
</dbReference>
<evidence type="ECO:0000256" key="4">
    <source>
        <dbReference type="ARBA" id="ARBA00023136"/>
    </source>
</evidence>
<evidence type="ECO:0000256" key="5">
    <source>
        <dbReference type="SAM" id="Phobius"/>
    </source>
</evidence>
<dbReference type="Gene3D" id="1.10.3430.10">
    <property type="entry name" value="Ammonium transporter AmtB like domains"/>
    <property type="match status" value="2"/>
</dbReference>
<dbReference type="eggNOG" id="KOG3796">
    <property type="taxonomic scope" value="Eukaryota"/>
</dbReference>
<feature type="transmembrane region" description="Helical" evidence="5">
    <location>
        <begin position="538"/>
        <end position="563"/>
    </location>
</feature>
<dbReference type="GO" id="GO:0008519">
    <property type="term" value="F:ammonium channel activity"/>
    <property type="evidence" value="ECO:0007669"/>
    <property type="project" value="InterPro"/>
</dbReference>
<dbReference type="AlphaFoldDB" id="L1IGN4"/>
<feature type="transmembrane region" description="Helical" evidence="5">
    <location>
        <begin position="298"/>
        <end position="319"/>
    </location>
</feature>
<dbReference type="InterPro" id="IPR029020">
    <property type="entry name" value="Ammonium/urea_transptr"/>
</dbReference>
<dbReference type="GO" id="GO:0097272">
    <property type="term" value="P:ammonium homeostasis"/>
    <property type="evidence" value="ECO:0007669"/>
    <property type="project" value="TreeGrafter"/>
</dbReference>
<dbReference type="Proteomes" id="UP000011087">
    <property type="component" value="Unassembled WGS sequence"/>
</dbReference>
<evidence type="ECO:0000313" key="8">
    <source>
        <dbReference type="EnsemblProtists" id="EKX34990"/>
    </source>
</evidence>
<feature type="transmembrane region" description="Helical" evidence="5">
    <location>
        <begin position="236"/>
        <end position="256"/>
    </location>
</feature>
<evidence type="ECO:0000259" key="6">
    <source>
        <dbReference type="Pfam" id="PF00909"/>
    </source>
</evidence>
<organism evidence="7">
    <name type="scientific">Guillardia theta (strain CCMP2712)</name>
    <name type="common">Cryptophyte</name>
    <dbReference type="NCBI Taxonomy" id="905079"/>
    <lineage>
        <taxon>Eukaryota</taxon>
        <taxon>Cryptophyceae</taxon>
        <taxon>Pyrenomonadales</taxon>
        <taxon>Geminigeraceae</taxon>
        <taxon>Guillardia</taxon>
    </lineage>
</organism>
<reference evidence="9" key="2">
    <citation type="submission" date="2012-11" db="EMBL/GenBank/DDBJ databases">
        <authorList>
            <person name="Kuo A."/>
            <person name="Curtis B.A."/>
            <person name="Tanifuji G."/>
            <person name="Burki F."/>
            <person name="Gruber A."/>
            <person name="Irimia M."/>
            <person name="Maruyama S."/>
            <person name="Arias M.C."/>
            <person name="Ball S.G."/>
            <person name="Gile G.H."/>
            <person name="Hirakawa Y."/>
            <person name="Hopkins J.F."/>
            <person name="Rensing S.A."/>
            <person name="Schmutz J."/>
            <person name="Symeonidi A."/>
            <person name="Elias M."/>
            <person name="Eveleigh R.J."/>
            <person name="Herman E.K."/>
            <person name="Klute M.J."/>
            <person name="Nakayama T."/>
            <person name="Obornik M."/>
            <person name="Reyes-Prieto A."/>
            <person name="Armbrust E.V."/>
            <person name="Aves S.J."/>
            <person name="Beiko R.G."/>
            <person name="Coutinho P."/>
            <person name="Dacks J.B."/>
            <person name="Durnford D.G."/>
            <person name="Fast N.M."/>
            <person name="Green B.R."/>
            <person name="Grisdale C."/>
            <person name="Hempe F."/>
            <person name="Henrissat B."/>
            <person name="Hoppner M.P."/>
            <person name="Ishida K.-I."/>
            <person name="Kim E."/>
            <person name="Koreny L."/>
            <person name="Kroth P.G."/>
            <person name="Liu Y."/>
            <person name="Malik S.-B."/>
            <person name="Maier U.G."/>
            <person name="McRose D."/>
            <person name="Mock T."/>
            <person name="Neilson J.A."/>
            <person name="Onodera N.T."/>
            <person name="Poole A.M."/>
            <person name="Pritham E.J."/>
            <person name="Richards T.A."/>
            <person name="Rocap G."/>
            <person name="Roy S.W."/>
            <person name="Sarai C."/>
            <person name="Schaack S."/>
            <person name="Shirato S."/>
            <person name="Slamovits C.H."/>
            <person name="Spencer D.F."/>
            <person name="Suzuki S."/>
            <person name="Worden A.Z."/>
            <person name="Zauner S."/>
            <person name="Barry K."/>
            <person name="Bell C."/>
            <person name="Bharti A.K."/>
            <person name="Crow J.A."/>
            <person name="Grimwood J."/>
            <person name="Kramer R."/>
            <person name="Lindquist E."/>
            <person name="Lucas S."/>
            <person name="Salamov A."/>
            <person name="McFadden G.I."/>
            <person name="Lane C.E."/>
            <person name="Keeling P.J."/>
            <person name="Gray M.W."/>
            <person name="Grigoriev I.V."/>
            <person name="Archibald J.M."/>
        </authorList>
    </citation>
    <scope>NUCLEOTIDE SEQUENCE</scope>
    <source>
        <strain evidence="9">CCMP2712</strain>
    </source>
</reference>
<feature type="transmembrane region" description="Helical" evidence="5">
    <location>
        <begin position="138"/>
        <end position="164"/>
    </location>
</feature>
<dbReference type="KEGG" id="gtt:GUITHDRAFT_166103"/>
<feature type="transmembrane region" description="Helical" evidence="5">
    <location>
        <begin position="325"/>
        <end position="344"/>
    </location>
</feature>
<feature type="transmembrane region" description="Helical" evidence="5">
    <location>
        <begin position="450"/>
        <end position="470"/>
    </location>
</feature>
<proteinExistence type="predicted"/>
<reference evidence="8" key="3">
    <citation type="submission" date="2016-03" db="UniProtKB">
        <authorList>
            <consortium name="EnsemblProtists"/>
        </authorList>
    </citation>
    <scope>IDENTIFICATION</scope>
</reference>
<dbReference type="PANTHER" id="PTHR11730:SF60">
    <property type="entry name" value="RH50, ISOFORM D"/>
    <property type="match status" value="1"/>
</dbReference>
<evidence type="ECO:0000256" key="2">
    <source>
        <dbReference type="ARBA" id="ARBA00022692"/>
    </source>
</evidence>
<dbReference type="HOGENOM" id="CLU_021386_1_0_1"/>
<dbReference type="SUPFAM" id="SSF111352">
    <property type="entry name" value="Ammonium transporter"/>
    <property type="match status" value="1"/>
</dbReference>
<protein>
    <recommendedName>
        <fullName evidence="6">Ammonium transporter AmtB-like domain-containing protein</fullName>
    </recommendedName>
</protein>
<evidence type="ECO:0000313" key="9">
    <source>
        <dbReference type="Proteomes" id="UP000011087"/>
    </source>
</evidence>
<keyword evidence="3 5" id="KW-1133">Transmembrane helix</keyword>
<dbReference type="EnsemblProtists" id="EKX34990">
    <property type="protein sequence ID" value="EKX34990"/>
    <property type="gene ID" value="GUITHDRAFT_166103"/>
</dbReference>
<dbReference type="Pfam" id="PF00909">
    <property type="entry name" value="Ammonium_transp"/>
    <property type="match status" value="1"/>
</dbReference>
<reference evidence="7 9" key="1">
    <citation type="journal article" date="2012" name="Nature">
        <title>Algal genomes reveal evolutionary mosaicism and the fate of nucleomorphs.</title>
        <authorList>
            <consortium name="DOE Joint Genome Institute"/>
            <person name="Curtis B.A."/>
            <person name="Tanifuji G."/>
            <person name="Burki F."/>
            <person name="Gruber A."/>
            <person name="Irimia M."/>
            <person name="Maruyama S."/>
            <person name="Arias M.C."/>
            <person name="Ball S.G."/>
            <person name="Gile G.H."/>
            <person name="Hirakawa Y."/>
            <person name="Hopkins J.F."/>
            <person name="Kuo A."/>
            <person name="Rensing S.A."/>
            <person name="Schmutz J."/>
            <person name="Symeonidi A."/>
            <person name="Elias M."/>
            <person name="Eveleigh R.J."/>
            <person name="Herman E.K."/>
            <person name="Klute M.J."/>
            <person name="Nakayama T."/>
            <person name="Obornik M."/>
            <person name="Reyes-Prieto A."/>
            <person name="Armbrust E.V."/>
            <person name="Aves S.J."/>
            <person name="Beiko R.G."/>
            <person name="Coutinho P."/>
            <person name="Dacks J.B."/>
            <person name="Durnford D.G."/>
            <person name="Fast N.M."/>
            <person name="Green B.R."/>
            <person name="Grisdale C.J."/>
            <person name="Hempel F."/>
            <person name="Henrissat B."/>
            <person name="Hoppner M.P."/>
            <person name="Ishida K."/>
            <person name="Kim E."/>
            <person name="Koreny L."/>
            <person name="Kroth P.G."/>
            <person name="Liu Y."/>
            <person name="Malik S.B."/>
            <person name="Maier U.G."/>
            <person name="McRose D."/>
            <person name="Mock T."/>
            <person name="Neilson J.A."/>
            <person name="Onodera N.T."/>
            <person name="Poole A.M."/>
            <person name="Pritham E.J."/>
            <person name="Richards T.A."/>
            <person name="Rocap G."/>
            <person name="Roy S.W."/>
            <person name="Sarai C."/>
            <person name="Schaack S."/>
            <person name="Shirato S."/>
            <person name="Slamovits C.H."/>
            <person name="Spencer D.F."/>
            <person name="Suzuki S."/>
            <person name="Worden A.Z."/>
            <person name="Zauner S."/>
            <person name="Barry K."/>
            <person name="Bell C."/>
            <person name="Bharti A.K."/>
            <person name="Crow J.A."/>
            <person name="Grimwood J."/>
            <person name="Kramer R."/>
            <person name="Lindquist E."/>
            <person name="Lucas S."/>
            <person name="Salamov A."/>
            <person name="McFadden G.I."/>
            <person name="Lane C.E."/>
            <person name="Keeling P.J."/>
            <person name="Gray M.W."/>
            <person name="Grigoriev I.V."/>
            <person name="Archibald J.M."/>
        </authorList>
    </citation>
    <scope>NUCLEOTIDE SEQUENCE</scope>
    <source>
        <strain evidence="7 9">CCMP2712</strain>
    </source>
</reference>